<evidence type="ECO:0000313" key="2">
    <source>
        <dbReference type="EMBL" id="GAB0190893.1"/>
    </source>
</evidence>
<dbReference type="Proteomes" id="UP001623348">
    <property type="component" value="Unassembled WGS sequence"/>
</dbReference>
<organism evidence="2 3">
    <name type="scientific">Grus japonensis</name>
    <name type="common">Japanese crane</name>
    <name type="synonym">Red-crowned crane</name>
    <dbReference type="NCBI Taxonomy" id="30415"/>
    <lineage>
        <taxon>Eukaryota</taxon>
        <taxon>Metazoa</taxon>
        <taxon>Chordata</taxon>
        <taxon>Craniata</taxon>
        <taxon>Vertebrata</taxon>
        <taxon>Euteleostomi</taxon>
        <taxon>Archelosauria</taxon>
        <taxon>Archosauria</taxon>
        <taxon>Dinosauria</taxon>
        <taxon>Saurischia</taxon>
        <taxon>Theropoda</taxon>
        <taxon>Coelurosauria</taxon>
        <taxon>Aves</taxon>
        <taxon>Neognathae</taxon>
        <taxon>Neoaves</taxon>
        <taxon>Gruiformes</taxon>
        <taxon>Gruidae</taxon>
        <taxon>Grus</taxon>
    </lineage>
</organism>
<proteinExistence type="predicted"/>
<comment type="caution">
    <text evidence="2">The sequence shown here is derived from an EMBL/GenBank/DDBJ whole genome shotgun (WGS) entry which is preliminary data.</text>
</comment>
<dbReference type="EMBL" id="BAAFJT010000005">
    <property type="protein sequence ID" value="GAB0190893.1"/>
    <property type="molecule type" value="Genomic_DNA"/>
</dbReference>
<reference evidence="2 3" key="1">
    <citation type="submission" date="2024-06" db="EMBL/GenBank/DDBJ databases">
        <title>The draft genome of Grus japonensis, version 3.</title>
        <authorList>
            <person name="Nabeshima K."/>
            <person name="Suzuki S."/>
            <person name="Onuma M."/>
        </authorList>
    </citation>
    <scope>NUCLEOTIDE SEQUENCE [LARGE SCALE GENOMIC DNA]</scope>
    <source>
        <strain evidence="2 3">451A</strain>
    </source>
</reference>
<dbReference type="AlphaFoldDB" id="A0ABC9WZM0"/>
<evidence type="ECO:0000256" key="1">
    <source>
        <dbReference type="SAM" id="MobiDB-lite"/>
    </source>
</evidence>
<evidence type="ECO:0000313" key="3">
    <source>
        <dbReference type="Proteomes" id="UP001623348"/>
    </source>
</evidence>
<sequence length="117" mass="12805">MEKTMVRQAVALQPMEVHGGADIHLQPMEDPMLEQVDEPEGGCDSMGSPHWSRFAGRTCDPAGDPHRSSLFLKVCTPWKGPTLEQFVKNCSPRTHAGEVHGGLSPMGGTPRWSRGRV</sequence>
<protein>
    <submittedName>
        <fullName evidence="2">AN1-type zinc finger protein 5-like</fullName>
    </submittedName>
</protein>
<name>A0ABC9WZM0_GRUJA</name>
<keyword evidence="3" id="KW-1185">Reference proteome</keyword>
<feature type="region of interest" description="Disordered" evidence="1">
    <location>
        <begin position="93"/>
        <end position="117"/>
    </location>
</feature>
<gene>
    <name evidence="2" type="ORF">GRJ2_001554600</name>
</gene>
<accession>A0ABC9WZM0</accession>